<gene>
    <name evidence="2" type="ORF">BCR39DRAFT_63646</name>
</gene>
<evidence type="ECO:0000256" key="1">
    <source>
        <dbReference type="SAM" id="MobiDB-lite"/>
    </source>
</evidence>
<organism evidence="2 3">
    <name type="scientific">Naematelia encephala</name>
    <dbReference type="NCBI Taxonomy" id="71784"/>
    <lineage>
        <taxon>Eukaryota</taxon>
        <taxon>Fungi</taxon>
        <taxon>Dikarya</taxon>
        <taxon>Basidiomycota</taxon>
        <taxon>Agaricomycotina</taxon>
        <taxon>Tremellomycetes</taxon>
        <taxon>Tremellales</taxon>
        <taxon>Naemateliaceae</taxon>
        <taxon>Naematelia</taxon>
    </lineage>
</organism>
<proteinExistence type="predicted"/>
<evidence type="ECO:0000313" key="2">
    <source>
        <dbReference type="EMBL" id="ORY21428.1"/>
    </source>
</evidence>
<name>A0A1Y2AFP0_9TREE</name>
<comment type="caution">
    <text evidence="2">The sequence shown here is derived from an EMBL/GenBank/DDBJ whole genome shotgun (WGS) entry which is preliminary data.</text>
</comment>
<protein>
    <submittedName>
        <fullName evidence="2">Uncharacterized protein</fullName>
    </submittedName>
</protein>
<accession>A0A1Y2AFP0</accession>
<feature type="region of interest" description="Disordered" evidence="1">
    <location>
        <begin position="229"/>
        <end position="276"/>
    </location>
</feature>
<sequence>MTLFLVRATLTWNHSMRVQGTVESAFPSFFIYHVLRAKDVSIAEKSGNKKYIKALKAKAKFDATVAKSLSSTFKESPAFTHMSTLMNRLNGFAQSDDLPFLVNFTAPTGDPSSDATVKRIEKFRDFLLPTVANKIFPIDASILETRADLYYVSCQRTLLNSDLFRHHDPSLLLDSVEEIGVNRKAYKQEVIQTFDGESFASDPSTRNATQVAERFRTWVERNRSTNNELIFGTGGEQSLDHRNPGELEASEPAPSTRRSLLQKATHMVGKFRGQDP</sequence>
<evidence type="ECO:0000313" key="3">
    <source>
        <dbReference type="Proteomes" id="UP000193986"/>
    </source>
</evidence>
<dbReference type="AlphaFoldDB" id="A0A1Y2AFP0"/>
<dbReference type="Proteomes" id="UP000193986">
    <property type="component" value="Unassembled WGS sequence"/>
</dbReference>
<reference evidence="2 3" key="1">
    <citation type="submission" date="2016-07" db="EMBL/GenBank/DDBJ databases">
        <title>Pervasive Adenine N6-methylation of Active Genes in Fungi.</title>
        <authorList>
            <consortium name="DOE Joint Genome Institute"/>
            <person name="Mondo S.J."/>
            <person name="Dannebaum R.O."/>
            <person name="Kuo R.C."/>
            <person name="Labutti K."/>
            <person name="Haridas S."/>
            <person name="Kuo A."/>
            <person name="Salamov A."/>
            <person name="Ahrendt S.R."/>
            <person name="Lipzen A."/>
            <person name="Sullivan W."/>
            <person name="Andreopoulos W.B."/>
            <person name="Clum A."/>
            <person name="Lindquist E."/>
            <person name="Daum C."/>
            <person name="Ramamoorthy G.K."/>
            <person name="Gryganskyi A."/>
            <person name="Culley D."/>
            <person name="Magnuson J.K."/>
            <person name="James T.Y."/>
            <person name="O'Malley M.A."/>
            <person name="Stajich J.E."/>
            <person name="Spatafora J.W."/>
            <person name="Visel A."/>
            <person name="Grigoriev I.V."/>
        </authorList>
    </citation>
    <scope>NUCLEOTIDE SEQUENCE [LARGE SCALE GENOMIC DNA]</scope>
    <source>
        <strain evidence="2 3">68-887.2</strain>
    </source>
</reference>
<keyword evidence="3" id="KW-1185">Reference proteome</keyword>
<dbReference type="EMBL" id="MCFC01000111">
    <property type="protein sequence ID" value="ORY21428.1"/>
    <property type="molecule type" value="Genomic_DNA"/>
</dbReference>
<dbReference type="InParanoid" id="A0A1Y2AFP0"/>